<proteinExistence type="predicted"/>
<evidence type="ECO:0000313" key="2">
    <source>
        <dbReference type="EMBL" id="GIX68850.1"/>
    </source>
</evidence>
<evidence type="ECO:0000313" key="3">
    <source>
        <dbReference type="Proteomes" id="UP001054945"/>
    </source>
</evidence>
<dbReference type="EMBL" id="BPLR01019529">
    <property type="protein sequence ID" value="GIX68850.1"/>
    <property type="molecule type" value="Genomic_DNA"/>
</dbReference>
<feature type="region of interest" description="Disordered" evidence="1">
    <location>
        <begin position="1"/>
        <end position="190"/>
    </location>
</feature>
<dbReference type="AlphaFoldDB" id="A0AAV4MAI3"/>
<accession>A0AAV4MAI3</accession>
<gene>
    <name evidence="2" type="ORF">CEXT_42411</name>
</gene>
<feature type="compositionally biased region" description="Basic and acidic residues" evidence="1">
    <location>
        <begin position="171"/>
        <end position="183"/>
    </location>
</feature>
<dbReference type="Proteomes" id="UP001054945">
    <property type="component" value="Unassembled WGS sequence"/>
</dbReference>
<reference evidence="2 3" key="1">
    <citation type="submission" date="2021-06" db="EMBL/GenBank/DDBJ databases">
        <title>Caerostris extrusa draft genome.</title>
        <authorList>
            <person name="Kono N."/>
            <person name="Arakawa K."/>
        </authorList>
    </citation>
    <scope>NUCLEOTIDE SEQUENCE [LARGE SCALE GENOMIC DNA]</scope>
</reference>
<organism evidence="2 3">
    <name type="scientific">Caerostris extrusa</name>
    <name type="common">Bark spider</name>
    <name type="synonym">Caerostris bankana</name>
    <dbReference type="NCBI Taxonomy" id="172846"/>
    <lineage>
        <taxon>Eukaryota</taxon>
        <taxon>Metazoa</taxon>
        <taxon>Ecdysozoa</taxon>
        <taxon>Arthropoda</taxon>
        <taxon>Chelicerata</taxon>
        <taxon>Arachnida</taxon>
        <taxon>Araneae</taxon>
        <taxon>Araneomorphae</taxon>
        <taxon>Entelegynae</taxon>
        <taxon>Araneoidea</taxon>
        <taxon>Araneidae</taxon>
        <taxon>Caerostris</taxon>
    </lineage>
</organism>
<protein>
    <submittedName>
        <fullName evidence="2">Uncharacterized protein</fullName>
    </submittedName>
</protein>
<name>A0AAV4MAI3_CAEEX</name>
<comment type="caution">
    <text evidence="2">The sequence shown here is derived from an EMBL/GenBank/DDBJ whole genome shotgun (WGS) entry which is preliminary data.</text>
</comment>
<sequence length="228" mass="25611">MTNGNHQPEAAGLRDDLGGPVSSDSENKDTQDFLQHLGGGVPPMPEPDGTMDLRRKSPKSPRGRRRVFGHDLQCDPLMDNPMEMSRKQMMMPEERRNSTLPEFEITNGKTDPCEDVYPTDYAPRPPRYYSPSNRWNKMGPLEDGFMGMQPSKPYPDDCLSMPKPSKRGRKKETVRAGRYKEGQEAEEAVGEDERAAAAALNAYQANNGDVPMDMYNTDAMLSMREPSH</sequence>
<feature type="compositionally biased region" description="Basic residues" evidence="1">
    <location>
        <begin position="56"/>
        <end position="67"/>
    </location>
</feature>
<keyword evidence="3" id="KW-1185">Reference proteome</keyword>
<evidence type="ECO:0000256" key="1">
    <source>
        <dbReference type="SAM" id="MobiDB-lite"/>
    </source>
</evidence>